<feature type="domain" description="Methyltransferase" evidence="3">
    <location>
        <begin position="35"/>
        <end position="129"/>
    </location>
</feature>
<dbReference type="CDD" id="cd02440">
    <property type="entry name" value="AdoMet_MTases"/>
    <property type="match status" value="1"/>
</dbReference>
<dbReference type="InterPro" id="IPR041698">
    <property type="entry name" value="Methyltransf_25"/>
</dbReference>
<dbReference type="OrthoDB" id="7365827at2"/>
<protein>
    <submittedName>
        <fullName evidence="4">Trans-aconitate 2-methyltransferase</fullName>
    </submittedName>
</protein>
<dbReference type="InterPro" id="IPR029063">
    <property type="entry name" value="SAM-dependent_MTases_sf"/>
</dbReference>
<name>A0A2Z5G253_9BACT</name>
<dbReference type="KEGG" id="abas:ACPOL_3902"/>
<dbReference type="EMBL" id="CP030840">
    <property type="protein sequence ID" value="AXC13181.1"/>
    <property type="molecule type" value="Genomic_DNA"/>
</dbReference>
<dbReference type="GO" id="GO:0032259">
    <property type="term" value="P:methylation"/>
    <property type="evidence" value="ECO:0007669"/>
    <property type="project" value="UniProtKB-KW"/>
</dbReference>
<dbReference type="Proteomes" id="UP000253606">
    <property type="component" value="Chromosome"/>
</dbReference>
<reference evidence="4 5" key="1">
    <citation type="journal article" date="2018" name="Front. Microbiol.">
        <title>Hydrolytic Capabilities as a Key to Environmental Success: Chitinolytic and Cellulolytic Acidobacteria From Acidic Sub-arctic Soils and Boreal Peatlands.</title>
        <authorList>
            <person name="Belova S.E."/>
            <person name="Ravin N.V."/>
            <person name="Pankratov T.A."/>
            <person name="Rakitin A.L."/>
            <person name="Ivanova A.A."/>
            <person name="Beletsky A.V."/>
            <person name="Mardanov A.V."/>
            <person name="Sinninghe Damste J.S."/>
            <person name="Dedysh S.N."/>
        </authorList>
    </citation>
    <scope>NUCLEOTIDE SEQUENCE [LARGE SCALE GENOMIC DNA]</scope>
    <source>
        <strain evidence="4 5">SBC82</strain>
    </source>
</reference>
<dbReference type="SUPFAM" id="SSF53335">
    <property type="entry name" value="S-adenosyl-L-methionine-dependent methyltransferases"/>
    <property type="match status" value="1"/>
</dbReference>
<keyword evidence="5" id="KW-1185">Reference proteome</keyword>
<dbReference type="GO" id="GO:0008168">
    <property type="term" value="F:methyltransferase activity"/>
    <property type="evidence" value="ECO:0007669"/>
    <property type="project" value="UniProtKB-KW"/>
</dbReference>
<evidence type="ECO:0000259" key="3">
    <source>
        <dbReference type="Pfam" id="PF13649"/>
    </source>
</evidence>
<dbReference type="RefSeq" id="WP_114208243.1">
    <property type="nucleotide sequence ID" value="NZ_CP030840.1"/>
</dbReference>
<keyword evidence="2 4" id="KW-0808">Transferase</keyword>
<sequence length="261" mass="29785">MTEWKASDYARISALQHAMAEEALSLIELNGAEQVLDVGCGNGKTTSEIAARVPRRRVVGVDFSADMIAFANAHHDAGLLPNLTFSVADARHLPFSEEFDLVVSFNALHWIPNQIQALKSIHKVLRAKGRAQLRLVPKGERKSLEDVIEETRLSPRWMEHFKTFHDPYLHLTPGQYAELAEQSGFEIRRLQTVAKAWDFESRAAFLAFGSVTFVEWTQHLPEDDRQAFVEDVLDRYRQVAADEPGQENYFRFYQMDILLAR</sequence>
<evidence type="ECO:0000313" key="4">
    <source>
        <dbReference type="EMBL" id="AXC13181.1"/>
    </source>
</evidence>
<evidence type="ECO:0000256" key="2">
    <source>
        <dbReference type="ARBA" id="ARBA00022679"/>
    </source>
</evidence>
<dbReference type="PANTHER" id="PTHR43861:SF1">
    <property type="entry name" value="TRANS-ACONITATE 2-METHYLTRANSFERASE"/>
    <property type="match status" value="1"/>
</dbReference>
<proteinExistence type="predicted"/>
<dbReference type="AlphaFoldDB" id="A0A2Z5G253"/>
<dbReference type="Pfam" id="PF13649">
    <property type="entry name" value="Methyltransf_25"/>
    <property type="match status" value="1"/>
</dbReference>
<accession>A0A2Z5G253</accession>
<evidence type="ECO:0000313" key="5">
    <source>
        <dbReference type="Proteomes" id="UP000253606"/>
    </source>
</evidence>
<keyword evidence="1 4" id="KW-0489">Methyltransferase</keyword>
<dbReference type="PANTHER" id="PTHR43861">
    <property type="entry name" value="TRANS-ACONITATE 2-METHYLTRANSFERASE-RELATED"/>
    <property type="match status" value="1"/>
</dbReference>
<evidence type="ECO:0000256" key="1">
    <source>
        <dbReference type="ARBA" id="ARBA00022603"/>
    </source>
</evidence>
<gene>
    <name evidence="4" type="ORF">ACPOL_3902</name>
</gene>
<organism evidence="4 5">
    <name type="scientific">Acidisarcina polymorpha</name>
    <dbReference type="NCBI Taxonomy" id="2211140"/>
    <lineage>
        <taxon>Bacteria</taxon>
        <taxon>Pseudomonadati</taxon>
        <taxon>Acidobacteriota</taxon>
        <taxon>Terriglobia</taxon>
        <taxon>Terriglobales</taxon>
        <taxon>Acidobacteriaceae</taxon>
        <taxon>Acidisarcina</taxon>
    </lineage>
</organism>
<dbReference type="Gene3D" id="3.40.50.150">
    <property type="entry name" value="Vaccinia Virus protein VP39"/>
    <property type="match status" value="1"/>
</dbReference>